<protein>
    <submittedName>
        <fullName evidence="2">Ankyrin repeat</fullName>
    </submittedName>
</protein>
<dbReference type="Pfam" id="PF12796">
    <property type="entry name" value="Ank_2"/>
    <property type="match status" value="3"/>
</dbReference>
<dbReference type="Proteomes" id="UP000554482">
    <property type="component" value="Unassembled WGS sequence"/>
</dbReference>
<dbReference type="AlphaFoldDB" id="A0A7J6X398"/>
<reference evidence="2 3" key="1">
    <citation type="submission" date="2020-06" db="EMBL/GenBank/DDBJ databases">
        <title>Transcriptomic and genomic resources for Thalictrum thalictroides and T. hernandezii: Facilitating candidate gene discovery in an emerging model plant lineage.</title>
        <authorList>
            <person name="Arias T."/>
            <person name="Riano-Pachon D.M."/>
            <person name="Di Stilio V.S."/>
        </authorList>
    </citation>
    <scope>NUCLEOTIDE SEQUENCE [LARGE SCALE GENOMIC DNA]</scope>
    <source>
        <strain evidence="3">cv. WT478/WT964</strain>
        <tissue evidence="2">Leaves</tissue>
    </source>
</reference>
<dbReference type="PROSITE" id="PS50297">
    <property type="entry name" value="ANK_REP_REGION"/>
    <property type="match status" value="2"/>
</dbReference>
<dbReference type="InterPro" id="IPR036770">
    <property type="entry name" value="Ankyrin_rpt-contain_sf"/>
</dbReference>
<accession>A0A7J6X398</accession>
<dbReference type="SMART" id="SM00248">
    <property type="entry name" value="ANK"/>
    <property type="match status" value="11"/>
</dbReference>
<dbReference type="OrthoDB" id="20727at2759"/>
<comment type="caution">
    <text evidence="2">The sequence shown here is derived from an EMBL/GenBank/DDBJ whole genome shotgun (WGS) entry which is preliminary data.</text>
</comment>
<proteinExistence type="predicted"/>
<organism evidence="2 3">
    <name type="scientific">Thalictrum thalictroides</name>
    <name type="common">Rue-anemone</name>
    <name type="synonym">Anemone thalictroides</name>
    <dbReference type="NCBI Taxonomy" id="46969"/>
    <lineage>
        <taxon>Eukaryota</taxon>
        <taxon>Viridiplantae</taxon>
        <taxon>Streptophyta</taxon>
        <taxon>Embryophyta</taxon>
        <taxon>Tracheophyta</taxon>
        <taxon>Spermatophyta</taxon>
        <taxon>Magnoliopsida</taxon>
        <taxon>Ranunculales</taxon>
        <taxon>Ranunculaceae</taxon>
        <taxon>Thalictroideae</taxon>
        <taxon>Thalictrum</taxon>
    </lineage>
</organism>
<dbReference type="SUPFAM" id="SSF140860">
    <property type="entry name" value="Pseudo ankyrin repeat-like"/>
    <property type="match status" value="1"/>
</dbReference>
<dbReference type="Gene3D" id="1.25.40.20">
    <property type="entry name" value="Ankyrin repeat-containing domain"/>
    <property type="match status" value="3"/>
</dbReference>
<keyword evidence="3" id="KW-1185">Reference proteome</keyword>
<dbReference type="EMBL" id="JABWDY010005736">
    <property type="protein sequence ID" value="KAF5204191.1"/>
    <property type="molecule type" value="Genomic_DNA"/>
</dbReference>
<evidence type="ECO:0000256" key="1">
    <source>
        <dbReference type="PROSITE-ProRule" id="PRU00023"/>
    </source>
</evidence>
<feature type="repeat" description="ANK" evidence="1">
    <location>
        <begin position="401"/>
        <end position="433"/>
    </location>
</feature>
<dbReference type="PANTHER" id="PTHR24121:SF22">
    <property type="entry name" value="PROTEIN ACCELERATED CELL DEATH 6-LIKE"/>
    <property type="match status" value="1"/>
</dbReference>
<feature type="repeat" description="ANK" evidence="1">
    <location>
        <begin position="148"/>
        <end position="181"/>
    </location>
</feature>
<dbReference type="PANTHER" id="PTHR24121">
    <property type="entry name" value="NO MECHANORECEPTOR POTENTIAL C, ISOFORM D-RELATED"/>
    <property type="match status" value="1"/>
</dbReference>
<dbReference type="SUPFAM" id="SSF48403">
    <property type="entry name" value="Ankyrin repeat"/>
    <property type="match status" value="1"/>
</dbReference>
<dbReference type="PROSITE" id="PS50088">
    <property type="entry name" value="ANK_REPEAT"/>
    <property type="match status" value="3"/>
</dbReference>
<evidence type="ECO:0000313" key="3">
    <source>
        <dbReference type="Proteomes" id="UP000554482"/>
    </source>
</evidence>
<name>A0A7J6X398_THATH</name>
<keyword evidence="1" id="KW-0040">ANK repeat</keyword>
<gene>
    <name evidence="2" type="ORF">FRX31_006222</name>
</gene>
<sequence>MDAIERAKRGDLKFLKEAPVEILLNARDSNDATVLSMVVYDNRLDCCEVICERCPSLLYHNPRHGRNTPLHSAAYSGNLDILKLLISACDKADQEGDRAGKQKTLTLRTTSYGYNVMHKAIFGRQPESIKLLIEADPNNELLRAGDRKNNTPLHLAVGLKSEHEIARLLIEADPDYPYRANSDGKTPLLIAIDKAEWQKDREMLNLILELQPTQSMVSVNERGWTALHYSVYKKKLDTTGYIIQSCPDSSKVADNEGRNFFHHAVKSGNVNMVKHILGMKEITSTVLNSPDNLGRTPFDVAAVSRNESMILCLHEDPRVNKKLTVTKNLNWIVEKHNFVMMNMFLKTNDDLLMNIELEVFKNSVDEEGDTILFKAAQENHLFLCKELYKRCPSLIYHQSKDGRTALHHAAWKGEPKMLKFLIAAGAKSYNEDAEDDIESGGGEIIRQKMLLTMVDDQDDTALHKAVLNHKLVAVKLLVEADPDYEYVANTSGDTPIMISVREARLNDNKFDSGNHHSTYVKF</sequence>
<feature type="repeat" description="ANK" evidence="1">
    <location>
        <begin position="65"/>
        <end position="87"/>
    </location>
</feature>
<evidence type="ECO:0000313" key="2">
    <source>
        <dbReference type="EMBL" id="KAF5204191.1"/>
    </source>
</evidence>
<dbReference type="InterPro" id="IPR002110">
    <property type="entry name" value="Ankyrin_rpt"/>
</dbReference>